<organism evidence="12 13">
    <name type="scientific">Candidatus Auribacter fodinae</name>
    <dbReference type="NCBI Taxonomy" id="2093366"/>
    <lineage>
        <taxon>Bacteria</taxon>
        <taxon>Pseudomonadati</taxon>
        <taxon>Candidatus Auribacterota</taxon>
        <taxon>Candidatus Auribacteria</taxon>
        <taxon>Candidatus Auribacterales</taxon>
        <taxon>Candidatus Auribacteraceae</taxon>
        <taxon>Candidatus Auribacter</taxon>
    </lineage>
</organism>
<evidence type="ECO:0000256" key="1">
    <source>
        <dbReference type="ARBA" id="ARBA00004383"/>
    </source>
</evidence>
<dbReference type="GO" id="GO:0098797">
    <property type="term" value="C:plasma membrane protein complex"/>
    <property type="evidence" value="ECO:0007669"/>
    <property type="project" value="TreeGrafter"/>
</dbReference>
<keyword evidence="4" id="KW-1003">Cell membrane</keyword>
<comment type="caution">
    <text evidence="12">The sequence shown here is derived from an EMBL/GenBank/DDBJ whole genome shotgun (WGS) entry which is preliminary data.</text>
</comment>
<evidence type="ECO:0000256" key="5">
    <source>
        <dbReference type="ARBA" id="ARBA00022519"/>
    </source>
</evidence>
<feature type="region of interest" description="Disordered" evidence="10">
    <location>
        <begin position="137"/>
        <end position="232"/>
    </location>
</feature>
<feature type="domain" description="TonB C-terminal" evidence="11">
    <location>
        <begin position="208"/>
        <end position="301"/>
    </location>
</feature>
<sequence>MLFFLKQYRMYLAPFAISCTVHYGVMTMGSGFNSAPADIHLDHGNSALSIKLVQSAPSATAHKGSIEEKTLDNPQDIERAQANAAHAEQHTDITASATAAEEKAEPAANQKAHLALAADMMSAVSFPFIRQVKQDSPLLTESREEPNNDTSALPKNVTDTITDTPEKAVAGHNGEPEDIQPAAQSGGDAPVESVASPDQQDADLREEGAVSEAKLSSQLHPRYPRGSRRKGEQGAVTLNIHVTADGSAQKITILNSSGYQRLDNAAVEAIENAVFSPHTLNGIARASNITLTIRFQLDDPR</sequence>
<evidence type="ECO:0000313" key="12">
    <source>
        <dbReference type="EMBL" id="RJP57335.1"/>
    </source>
</evidence>
<dbReference type="GO" id="GO:0015031">
    <property type="term" value="P:protein transport"/>
    <property type="evidence" value="ECO:0007669"/>
    <property type="project" value="UniProtKB-KW"/>
</dbReference>
<dbReference type="EMBL" id="QZJZ01000082">
    <property type="protein sequence ID" value="RJP57335.1"/>
    <property type="molecule type" value="Genomic_DNA"/>
</dbReference>
<name>A0A3A4QTN3_9BACT</name>
<dbReference type="Proteomes" id="UP000266426">
    <property type="component" value="Unassembled WGS sequence"/>
</dbReference>
<evidence type="ECO:0000259" key="11">
    <source>
        <dbReference type="PROSITE" id="PS52015"/>
    </source>
</evidence>
<dbReference type="NCBIfam" id="TIGR01352">
    <property type="entry name" value="tonB_Cterm"/>
    <property type="match status" value="1"/>
</dbReference>
<keyword evidence="5" id="KW-0997">Cell inner membrane</keyword>
<dbReference type="InterPro" id="IPR037682">
    <property type="entry name" value="TonB_C"/>
</dbReference>
<evidence type="ECO:0000256" key="6">
    <source>
        <dbReference type="ARBA" id="ARBA00022692"/>
    </source>
</evidence>
<evidence type="ECO:0000256" key="4">
    <source>
        <dbReference type="ARBA" id="ARBA00022475"/>
    </source>
</evidence>
<keyword evidence="3" id="KW-0813">Transport</keyword>
<dbReference type="InterPro" id="IPR006260">
    <property type="entry name" value="TonB/TolA_C"/>
</dbReference>
<reference evidence="12 13" key="1">
    <citation type="journal article" date="2017" name="ISME J.">
        <title>Energy and carbon metabolisms in a deep terrestrial subsurface fluid microbial community.</title>
        <authorList>
            <person name="Momper L."/>
            <person name="Jungbluth S.P."/>
            <person name="Lee M.D."/>
            <person name="Amend J.P."/>
        </authorList>
    </citation>
    <scope>NUCLEOTIDE SEQUENCE [LARGE SCALE GENOMIC DNA]</scope>
    <source>
        <strain evidence="12">SURF_26</strain>
    </source>
</reference>
<dbReference type="PANTHER" id="PTHR33446">
    <property type="entry name" value="PROTEIN TONB-RELATED"/>
    <property type="match status" value="1"/>
</dbReference>
<dbReference type="PANTHER" id="PTHR33446:SF2">
    <property type="entry name" value="PROTEIN TONB"/>
    <property type="match status" value="1"/>
</dbReference>
<dbReference type="SUPFAM" id="SSF74653">
    <property type="entry name" value="TolA/TonB C-terminal domain"/>
    <property type="match status" value="1"/>
</dbReference>
<dbReference type="GO" id="GO:0055085">
    <property type="term" value="P:transmembrane transport"/>
    <property type="evidence" value="ECO:0007669"/>
    <property type="project" value="InterPro"/>
</dbReference>
<feature type="compositionally biased region" description="Polar residues" evidence="10">
    <location>
        <begin position="148"/>
        <end position="163"/>
    </location>
</feature>
<dbReference type="Gene3D" id="3.30.1150.10">
    <property type="match status" value="1"/>
</dbReference>
<evidence type="ECO:0000256" key="8">
    <source>
        <dbReference type="ARBA" id="ARBA00022989"/>
    </source>
</evidence>
<keyword evidence="8" id="KW-1133">Transmembrane helix</keyword>
<keyword evidence="6" id="KW-0812">Transmembrane</keyword>
<evidence type="ECO:0000256" key="10">
    <source>
        <dbReference type="SAM" id="MobiDB-lite"/>
    </source>
</evidence>
<dbReference type="Pfam" id="PF03544">
    <property type="entry name" value="TonB_C"/>
    <property type="match status" value="1"/>
</dbReference>
<dbReference type="AlphaFoldDB" id="A0A3A4QTN3"/>
<comment type="subcellular location">
    <subcellularLocation>
        <location evidence="1">Cell inner membrane</location>
        <topology evidence="1">Single-pass membrane protein</topology>
        <orientation evidence="1">Periplasmic side</orientation>
    </subcellularLocation>
</comment>
<accession>A0A3A4QTN3</accession>
<evidence type="ECO:0000256" key="2">
    <source>
        <dbReference type="ARBA" id="ARBA00006555"/>
    </source>
</evidence>
<dbReference type="GO" id="GO:0031992">
    <property type="term" value="F:energy transducer activity"/>
    <property type="evidence" value="ECO:0007669"/>
    <property type="project" value="TreeGrafter"/>
</dbReference>
<protein>
    <submittedName>
        <fullName evidence="12">Energy transducer TonB</fullName>
    </submittedName>
</protein>
<evidence type="ECO:0000256" key="7">
    <source>
        <dbReference type="ARBA" id="ARBA00022927"/>
    </source>
</evidence>
<evidence type="ECO:0000256" key="3">
    <source>
        <dbReference type="ARBA" id="ARBA00022448"/>
    </source>
</evidence>
<dbReference type="InterPro" id="IPR051045">
    <property type="entry name" value="TonB-dependent_transducer"/>
</dbReference>
<proteinExistence type="inferred from homology"/>
<keyword evidence="9" id="KW-0472">Membrane</keyword>
<evidence type="ECO:0000256" key="9">
    <source>
        <dbReference type="ARBA" id="ARBA00023136"/>
    </source>
</evidence>
<evidence type="ECO:0000313" key="13">
    <source>
        <dbReference type="Proteomes" id="UP000266426"/>
    </source>
</evidence>
<keyword evidence="7" id="KW-0653">Protein transport</keyword>
<gene>
    <name evidence="12" type="ORF">C4541_10265</name>
</gene>
<comment type="similarity">
    <text evidence="2">Belongs to the TonB family.</text>
</comment>
<dbReference type="PROSITE" id="PS52015">
    <property type="entry name" value="TONB_CTD"/>
    <property type="match status" value="1"/>
</dbReference>